<feature type="compositionally biased region" description="Polar residues" evidence="1">
    <location>
        <begin position="45"/>
        <end position="71"/>
    </location>
</feature>
<sequence>ASVSEGNKECLVLVSDSLLSTPLAIKQEYNYFSISFVQRYSRKSSSVYENKSETPNVEASNNKNRNSSPSARQKRVDASTSLNLERTALARKRFTLQGLSNRRAPPKDPESKEREVARRFSLASSISTTVNASAVTKGPLVPAVKVKRHEIKSDPTPLGFEDKKLYFLPQMLLRTPYWPRLSVTLVPPRDLYLDLLHRQVNIIKTFIMISV</sequence>
<feature type="compositionally biased region" description="Basic and acidic residues" evidence="1">
    <location>
        <begin position="105"/>
        <end position="115"/>
    </location>
</feature>
<protein>
    <submittedName>
        <fullName evidence="2">Uncharacterized protein</fullName>
    </submittedName>
</protein>
<gene>
    <name evidence="2" type="ORF">ASZ78_016546</name>
</gene>
<dbReference type="OrthoDB" id="10004999at2759"/>
<comment type="caution">
    <text evidence="2">The sequence shown here is derived from an EMBL/GenBank/DDBJ whole genome shotgun (WGS) entry which is preliminary data.</text>
</comment>
<dbReference type="AlphaFoldDB" id="A0A226N040"/>
<dbReference type="EMBL" id="MCFN01000308">
    <property type="protein sequence ID" value="OXB60818.1"/>
    <property type="molecule type" value="Genomic_DNA"/>
</dbReference>
<dbReference type="Proteomes" id="UP000198323">
    <property type="component" value="Unassembled WGS sequence"/>
</dbReference>
<accession>A0A226N040</accession>
<name>A0A226N040_CALSU</name>
<feature type="region of interest" description="Disordered" evidence="1">
    <location>
        <begin position="95"/>
        <end position="115"/>
    </location>
</feature>
<reference evidence="2 3" key="1">
    <citation type="submission" date="2016-07" db="EMBL/GenBank/DDBJ databases">
        <title>Disparate Historic Effective Population Sizes Predicted by Modern Levels of Genome Diversity for the Scaled Quail (Callipepla squamata) and the Northern Bobwhite (Colinus virginianus): Inferences from First and Second Generation Draft Genome Assemblies for Sympatric New World Quail.</title>
        <authorList>
            <person name="Oldeschulte D.L."/>
            <person name="Halley Y.A."/>
            <person name="Bhattarai E.K."/>
            <person name="Brashear W.A."/>
            <person name="Hill J."/>
            <person name="Metz R.P."/>
            <person name="Johnson C.D."/>
            <person name="Rollins D."/>
            <person name="Peterson M.J."/>
            <person name="Bickhart D.M."/>
            <person name="Decker J.E."/>
            <person name="Seabury C.M."/>
        </authorList>
    </citation>
    <scope>NUCLEOTIDE SEQUENCE [LARGE SCALE GENOMIC DNA]</scope>
    <source>
        <strain evidence="2 3">Texas</strain>
        <tissue evidence="2">Leg muscle</tissue>
    </source>
</reference>
<feature type="region of interest" description="Disordered" evidence="1">
    <location>
        <begin position="45"/>
        <end position="82"/>
    </location>
</feature>
<dbReference type="STRING" id="9009.A0A226N040"/>
<evidence type="ECO:0000313" key="2">
    <source>
        <dbReference type="EMBL" id="OXB60818.1"/>
    </source>
</evidence>
<keyword evidence="3" id="KW-1185">Reference proteome</keyword>
<evidence type="ECO:0000256" key="1">
    <source>
        <dbReference type="SAM" id="MobiDB-lite"/>
    </source>
</evidence>
<organism evidence="2 3">
    <name type="scientific">Callipepla squamata</name>
    <name type="common">Scaled quail</name>
    <dbReference type="NCBI Taxonomy" id="9009"/>
    <lineage>
        <taxon>Eukaryota</taxon>
        <taxon>Metazoa</taxon>
        <taxon>Chordata</taxon>
        <taxon>Craniata</taxon>
        <taxon>Vertebrata</taxon>
        <taxon>Euteleostomi</taxon>
        <taxon>Archelosauria</taxon>
        <taxon>Archosauria</taxon>
        <taxon>Dinosauria</taxon>
        <taxon>Saurischia</taxon>
        <taxon>Theropoda</taxon>
        <taxon>Coelurosauria</taxon>
        <taxon>Aves</taxon>
        <taxon>Neognathae</taxon>
        <taxon>Galloanserae</taxon>
        <taxon>Galliformes</taxon>
        <taxon>Odontophoridae</taxon>
        <taxon>Callipepla</taxon>
    </lineage>
</organism>
<feature type="non-terminal residue" evidence="2">
    <location>
        <position position="1"/>
    </location>
</feature>
<evidence type="ECO:0000313" key="3">
    <source>
        <dbReference type="Proteomes" id="UP000198323"/>
    </source>
</evidence>
<proteinExistence type="predicted"/>